<evidence type="ECO:0000256" key="1">
    <source>
        <dbReference type="ARBA" id="ARBA00004496"/>
    </source>
</evidence>
<proteinExistence type="inferred from homology"/>
<dbReference type="PANTHER" id="PTHR38772">
    <property type="match status" value="1"/>
</dbReference>
<protein>
    <submittedName>
        <fullName evidence="4">Nucleoid-associated protein</fullName>
    </submittedName>
</protein>
<reference evidence="4 5" key="1">
    <citation type="submission" date="2019-09" db="EMBL/GenBank/DDBJ databases">
        <title>Genome sequencing of Ng87 strain.</title>
        <authorList>
            <person name="Karasev E.S."/>
            <person name="Andronov E."/>
        </authorList>
    </citation>
    <scope>NUCLEOTIDE SEQUENCE [LARGE SCALE GENOMIC DNA]</scope>
    <source>
        <strain evidence="4 5">Ng87</strain>
    </source>
</reference>
<organism evidence="4 5">
    <name type="scientific">Neorhizobium galegae</name>
    <name type="common">Rhizobium galegae</name>
    <dbReference type="NCBI Taxonomy" id="399"/>
    <lineage>
        <taxon>Bacteria</taxon>
        <taxon>Pseudomonadati</taxon>
        <taxon>Pseudomonadota</taxon>
        <taxon>Alphaproteobacteria</taxon>
        <taxon>Hyphomicrobiales</taxon>
        <taxon>Rhizobiaceae</taxon>
        <taxon>Rhizobium/Agrobacterium group</taxon>
        <taxon>Neorhizobium</taxon>
    </lineage>
</organism>
<dbReference type="AlphaFoldDB" id="A0A6A1TQ09"/>
<dbReference type="GO" id="GO:0005737">
    <property type="term" value="C:cytoplasm"/>
    <property type="evidence" value="ECO:0007669"/>
    <property type="project" value="UniProtKB-SubCell"/>
</dbReference>
<sequence>MHRWTCILRVFFNEENQYFLVSIVNDKISAALTGNNDLEDVTHLDVDGFRFAGRISLTGWGGGEERYIGFLKGKGDVAEYVKEFLGCDTTIQSRVETSSLVEALRAFADKMKFDAATRDAFMQKALDACDRDARAGKPVEFAILANELYPEEPEQLTEILSDPNRRLNDGFVADRRALKGLVSFKKKTANWDNWSVEFERKALHTGKVCYDPKENTITLLDVPDDMRRELTEEISDG</sequence>
<comment type="similarity">
    <text evidence="2">Belongs to the YejK family.</text>
</comment>
<dbReference type="Pfam" id="PF04245">
    <property type="entry name" value="NA37"/>
    <property type="match status" value="1"/>
</dbReference>
<gene>
    <name evidence="4" type="ORF">F4V91_10840</name>
</gene>
<dbReference type="PANTHER" id="PTHR38772:SF1">
    <property type="entry name" value="NUCLEOID-ASSOCIATED PROTEIN YEJK"/>
    <property type="match status" value="1"/>
</dbReference>
<evidence type="ECO:0000256" key="2">
    <source>
        <dbReference type="ARBA" id="ARBA00009035"/>
    </source>
</evidence>
<dbReference type="Proteomes" id="UP000386575">
    <property type="component" value="Unassembled WGS sequence"/>
</dbReference>
<evidence type="ECO:0000313" key="5">
    <source>
        <dbReference type="Proteomes" id="UP000386575"/>
    </source>
</evidence>
<comment type="subcellular location">
    <subcellularLocation>
        <location evidence="1">Cytoplasm</location>
    </subcellularLocation>
</comment>
<comment type="caution">
    <text evidence="4">The sequence shown here is derived from an EMBL/GenBank/DDBJ whole genome shotgun (WGS) entry which is preliminary data.</text>
</comment>
<accession>A0A6A1TQ09</accession>
<evidence type="ECO:0000256" key="3">
    <source>
        <dbReference type="ARBA" id="ARBA00022490"/>
    </source>
</evidence>
<dbReference type="GO" id="GO:0009295">
    <property type="term" value="C:nucleoid"/>
    <property type="evidence" value="ECO:0007669"/>
    <property type="project" value="InterPro"/>
</dbReference>
<dbReference type="EMBL" id="VZUL01000002">
    <property type="protein sequence ID" value="KAB1086881.1"/>
    <property type="molecule type" value="Genomic_DNA"/>
</dbReference>
<keyword evidence="3" id="KW-0963">Cytoplasm</keyword>
<name>A0A6A1TQ09_NEOGA</name>
<dbReference type="InterPro" id="IPR007358">
    <property type="entry name" value="Nucleoid_associated_NdpA"/>
</dbReference>
<evidence type="ECO:0000313" key="4">
    <source>
        <dbReference type="EMBL" id="KAB1086881.1"/>
    </source>
</evidence>